<dbReference type="Proteomes" id="UP001054945">
    <property type="component" value="Unassembled WGS sequence"/>
</dbReference>
<evidence type="ECO:0000313" key="1">
    <source>
        <dbReference type="EMBL" id="GIY45134.1"/>
    </source>
</evidence>
<gene>
    <name evidence="1" type="ORF">CEXT_223211</name>
</gene>
<dbReference type="EMBL" id="BPLR01011238">
    <property type="protein sequence ID" value="GIY45134.1"/>
    <property type="molecule type" value="Genomic_DNA"/>
</dbReference>
<organism evidence="1 2">
    <name type="scientific">Caerostris extrusa</name>
    <name type="common">Bark spider</name>
    <name type="synonym">Caerostris bankana</name>
    <dbReference type="NCBI Taxonomy" id="172846"/>
    <lineage>
        <taxon>Eukaryota</taxon>
        <taxon>Metazoa</taxon>
        <taxon>Ecdysozoa</taxon>
        <taxon>Arthropoda</taxon>
        <taxon>Chelicerata</taxon>
        <taxon>Arachnida</taxon>
        <taxon>Araneae</taxon>
        <taxon>Araneomorphae</taxon>
        <taxon>Entelegynae</taxon>
        <taxon>Araneoidea</taxon>
        <taxon>Araneidae</taxon>
        <taxon>Caerostris</taxon>
    </lineage>
</organism>
<sequence>MNAFRFHPCVDQSKGVLLQAYIGCDPRKARGASISPCQSDGIGMLISFPAPPQLRWTQHIRKAAFAEC</sequence>
<comment type="caution">
    <text evidence="1">The sequence shown here is derived from an EMBL/GenBank/DDBJ whole genome shotgun (WGS) entry which is preliminary data.</text>
</comment>
<evidence type="ECO:0000313" key="2">
    <source>
        <dbReference type="Proteomes" id="UP001054945"/>
    </source>
</evidence>
<name>A0AAV4THC2_CAEEX</name>
<keyword evidence="2" id="KW-1185">Reference proteome</keyword>
<proteinExistence type="predicted"/>
<accession>A0AAV4THC2</accession>
<dbReference type="AlphaFoldDB" id="A0AAV4THC2"/>
<protein>
    <submittedName>
        <fullName evidence="1">Uncharacterized protein</fullName>
    </submittedName>
</protein>
<reference evidence="1 2" key="1">
    <citation type="submission" date="2021-06" db="EMBL/GenBank/DDBJ databases">
        <title>Caerostris extrusa draft genome.</title>
        <authorList>
            <person name="Kono N."/>
            <person name="Arakawa K."/>
        </authorList>
    </citation>
    <scope>NUCLEOTIDE SEQUENCE [LARGE SCALE GENOMIC DNA]</scope>
</reference>